<organism evidence="1 2">
    <name type="scientific">Enterobacter agglomerans</name>
    <name type="common">Erwinia herbicola</name>
    <name type="synonym">Pantoea agglomerans</name>
    <dbReference type="NCBI Taxonomy" id="549"/>
    <lineage>
        <taxon>Bacteria</taxon>
        <taxon>Pseudomonadati</taxon>
        <taxon>Pseudomonadota</taxon>
        <taxon>Gammaproteobacteria</taxon>
        <taxon>Enterobacterales</taxon>
        <taxon>Erwiniaceae</taxon>
        <taxon>Pantoea</taxon>
        <taxon>Pantoea agglomerans group</taxon>
    </lineage>
</organism>
<dbReference type="AlphaFoldDB" id="A0AAN2K5B7"/>
<protein>
    <submittedName>
        <fullName evidence="1">Uncharacterized protein</fullName>
    </submittedName>
</protein>
<proteinExistence type="predicted"/>
<gene>
    <name evidence="1" type="ORF">DAPPPG734_13850</name>
</gene>
<dbReference type="EMBL" id="OW970315">
    <property type="protein sequence ID" value="CAH6309169.1"/>
    <property type="molecule type" value="Genomic_DNA"/>
</dbReference>
<dbReference type="Proteomes" id="UP001158961">
    <property type="component" value="Chromosome"/>
</dbReference>
<sequence>MGGEINILMKMLAIGRTVAMGSWWCERASRLYDNQPAQISRLIHKAIKTASLPIPFAYWFCQSQD</sequence>
<evidence type="ECO:0000313" key="1">
    <source>
        <dbReference type="EMBL" id="CAH6309169.1"/>
    </source>
</evidence>
<accession>A0AAN2K5B7</accession>
<name>A0AAN2K5B7_ENTAG</name>
<reference evidence="1" key="1">
    <citation type="submission" date="2022-05" db="EMBL/GenBank/DDBJ databases">
        <authorList>
            <person name="Pothier F. J."/>
        </authorList>
    </citation>
    <scope>NUCLEOTIDE SEQUENCE</scope>
    <source>
        <strain evidence="1">DAPP-PG734</strain>
    </source>
</reference>
<evidence type="ECO:0000313" key="2">
    <source>
        <dbReference type="Proteomes" id="UP001158961"/>
    </source>
</evidence>